<dbReference type="InterPro" id="IPR039417">
    <property type="entry name" value="Peptidase_C1A_papain-like"/>
</dbReference>
<protein>
    <submittedName>
        <fullName evidence="6">Uncharacterized protein</fullName>
    </submittedName>
</protein>
<accession>A0ABQ6MQM3</accession>
<dbReference type="EMBL" id="BRYB01000447">
    <property type="protein sequence ID" value="GMI30206.1"/>
    <property type="molecule type" value="Genomic_DNA"/>
</dbReference>
<dbReference type="SMART" id="SM00645">
    <property type="entry name" value="Pept_C1"/>
    <property type="match status" value="1"/>
</dbReference>
<dbReference type="SMART" id="SM00848">
    <property type="entry name" value="Inhibitor_I29"/>
    <property type="match status" value="1"/>
</dbReference>
<keyword evidence="2" id="KW-0865">Zymogen</keyword>
<name>A0ABQ6MQM3_9STRA</name>
<dbReference type="PROSITE" id="PS00139">
    <property type="entry name" value="THIOL_PROTEASE_CYS"/>
    <property type="match status" value="1"/>
</dbReference>
<dbReference type="InterPro" id="IPR038765">
    <property type="entry name" value="Papain-like_cys_pep_sf"/>
</dbReference>
<organism evidence="6 7">
    <name type="scientific">Tetraparma gracilis</name>
    <dbReference type="NCBI Taxonomy" id="2962635"/>
    <lineage>
        <taxon>Eukaryota</taxon>
        <taxon>Sar</taxon>
        <taxon>Stramenopiles</taxon>
        <taxon>Ochrophyta</taxon>
        <taxon>Bolidophyceae</taxon>
        <taxon>Parmales</taxon>
        <taxon>Triparmaceae</taxon>
        <taxon>Tetraparma</taxon>
    </lineage>
</organism>
<dbReference type="CDD" id="cd02248">
    <property type="entry name" value="Peptidase_C1A"/>
    <property type="match status" value="1"/>
</dbReference>
<dbReference type="InterPro" id="IPR000668">
    <property type="entry name" value="Peptidase_C1A_C"/>
</dbReference>
<evidence type="ECO:0000256" key="1">
    <source>
        <dbReference type="ARBA" id="ARBA00008455"/>
    </source>
</evidence>
<evidence type="ECO:0000259" key="4">
    <source>
        <dbReference type="SMART" id="SM00645"/>
    </source>
</evidence>
<evidence type="ECO:0000256" key="3">
    <source>
        <dbReference type="ARBA" id="ARBA00023157"/>
    </source>
</evidence>
<dbReference type="PANTHER" id="PTHR12411">
    <property type="entry name" value="CYSTEINE PROTEASE FAMILY C1-RELATED"/>
    <property type="match status" value="1"/>
</dbReference>
<evidence type="ECO:0000313" key="7">
    <source>
        <dbReference type="Proteomes" id="UP001165060"/>
    </source>
</evidence>
<dbReference type="Gene3D" id="3.90.70.10">
    <property type="entry name" value="Cysteine proteinases"/>
    <property type="match status" value="1"/>
</dbReference>
<dbReference type="PROSITE" id="PS00639">
    <property type="entry name" value="THIOL_PROTEASE_HIS"/>
    <property type="match status" value="1"/>
</dbReference>
<comment type="caution">
    <text evidence="6">The sequence shown here is derived from an EMBL/GenBank/DDBJ whole genome shotgun (WGS) entry which is preliminary data.</text>
</comment>
<dbReference type="Pfam" id="PF08246">
    <property type="entry name" value="Inhibitor_I29"/>
    <property type="match status" value="1"/>
</dbReference>
<dbReference type="InterPro" id="IPR036790">
    <property type="entry name" value="Frizzled_dom_sf"/>
</dbReference>
<dbReference type="Proteomes" id="UP001165060">
    <property type="component" value="Unassembled WGS sequence"/>
</dbReference>
<dbReference type="Pfam" id="PF00112">
    <property type="entry name" value="Peptidase_C1"/>
    <property type="match status" value="1"/>
</dbReference>
<gene>
    <name evidence="6" type="ORF">TeGR_g12400</name>
</gene>
<keyword evidence="3" id="KW-1015">Disulfide bond</keyword>
<dbReference type="InterPro" id="IPR013128">
    <property type="entry name" value="Peptidase_C1A"/>
</dbReference>
<dbReference type="SUPFAM" id="SSF54001">
    <property type="entry name" value="Cysteine proteinases"/>
    <property type="match status" value="1"/>
</dbReference>
<feature type="domain" description="Peptidase C1A papain C-terminal" evidence="4">
    <location>
        <begin position="480"/>
        <end position="747"/>
    </location>
</feature>
<dbReference type="SUPFAM" id="SSF63501">
    <property type="entry name" value="Frizzled cysteine-rich domain"/>
    <property type="match status" value="1"/>
</dbReference>
<dbReference type="InterPro" id="IPR013201">
    <property type="entry name" value="Prot_inhib_I29"/>
</dbReference>
<evidence type="ECO:0000256" key="2">
    <source>
        <dbReference type="ARBA" id="ARBA00023145"/>
    </source>
</evidence>
<sequence>MIHGTDSGVCDLRYHPAYYSTVEENKIWNDDTELLWLDESSSEKRRMAREVESMWKNNGAEEEELEGPCVGPHCLNYCGKYIFGHSGGGAGIDDSGCYGSPGCAKYSMDNRDEEYFYRGPGKWKSLPNYKYSNFYAPCVPRDQSLPRDRNYPEGRFNDHTPYNKDLWVSNFIDLYIHDPNTGRMKIEKSSYNEDNDQDEYGRLGRETAERFSEVTGRCIDAYNAYMCWVNFPRCDLKTNETLPMCRSACINMFEICGFPEQMWRCGDAQYFNSMDERYTGGGEELMEIPSNDPSKEDQQLKAGKIDAEMTEEMGQTVTVQKDKAMTRSFIRDGYEIGSDGAEAHLKRDFFPGQPFKDPECDSPDHQGYDHDNDCPKYKMKLSLSLLPALAAADHFAAWRAEHGVAYETAEELSMRQKHFEANLKVVSSLNDDPSDTAVYGATKFMDMSEAEFQDMYLMSAQAAPKLPASATKHRPSLTDIPDSFDWREKGAVTSVKDQGSLGTCWIFSTVGNLEGQKQINGGDLVDLSVEHVLECDSEYDDEHGDCGMFGGWPFLAMQGIIKRGGIFADADMPYCAAVGYGKDGSCMPCMADDYSEQECGNHSDDDGGLPLYCEPEGTLGQGPTGLCKGESSSVKHAYSISNWTDVSSASGDDIAASLVEIGPLSVAMDATKLQFYKSGVFNPSKCSETALNHALVMVGYGTDDEAGDYFIIKNSWAEKWGEDGYFKIAKADGAGTCGINTAVVSGLE</sequence>
<evidence type="ECO:0000313" key="6">
    <source>
        <dbReference type="EMBL" id="GMI30206.1"/>
    </source>
</evidence>
<evidence type="ECO:0000259" key="5">
    <source>
        <dbReference type="SMART" id="SM00848"/>
    </source>
</evidence>
<proteinExistence type="inferred from homology"/>
<feature type="domain" description="Cathepsin propeptide inhibitor" evidence="5">
    <location>
        <begin position="395"/>
        <end position="452"/>
    </location>
</feature>
<dbReference type="PRINTS" id="PR00705">
    <property type="entry name" value="PAPAIN"/>
</dbReference>
<dbReference type="InterPro" id="IPR025660">
    <property type="entry name" value="Pept_his_AS"/>
</dbReference>
<reference evidence="6 7" key="1">
    <citation type="journal article" date="2023" name="Commun. Biol.">
        <title>Genome analysis of Parmales, the sister group of diatoms, reveals the evolutionary specialization of diatoms from phago-mixotrophs to photoautotrophs.</title>
        <authorList>
            <person name="Ban H."/>
            <person name="Sato S."/>
            <person name="Yoshikawa S."/>
            <person name="Yamada K."/>
            <person name="Nakamura Y."/>
            <person name="Ichinomiya M."/>
            <person name="Sato N."/>
            <person name="Blanc-Mathieu R."/>
            <person name="Endo H."/>
            <person name="Kuwata A."/>
            <person name="Ogata H."/>
        </authorList>
    </citation>
    <scope>NUCLEOTIDE SEQUENCE [LARGE SCALE GENOMIC DNA]</scope>
</reference>
<keyword evidence="7" id="KW-1185">Reference proteome</keyword>
<dbReference type="Gene3D" id="1.10.2000.10">
    <property type="entry name" value="Frizzled cysteine-rich domain"/>
    <property type="match status" value="1"/>
</dbReference>
<dbReference type="InterPro" id="IPR000169">
    <property type="entry name" value="Pept_cys_AS"/>
</dbReference>
<comment type="similarity">
    <text evidence="1">Belongs to the peptidase C1 family.</text>
</comment>